<evidence type="ECO:0000313" key="1">
    <source>
        <dbReference type="EMBL" id="MBW4710468.1"/>
    </source>
</evidence>
<dbReference type="AlphaFoldDB" id="A0A9X1G0U6"/>
<comment type="caution">
    <text evidence="1">The sequence shown here is derived from an EMBL/GenBank/DDBJ whole genome shotgun (WGS) entry which is preliminary data.</text>
</comment>
<dbReference type="RefSeq" id="WP_219507060.1">
    <property type="nucleotide sequence ID" value="NZ_JAHXDN010000008.1"/>
</dbReference>
<accession>A0A9X1G0U6</accession>
<keyword evidence="2" id="KW-1185">Reference proteome</keyword>
<proteinExistence type="predicted"/>
<protein>
    <submittedName>
        <fullName evidence="1">Uncharacterized protein</fullName>
    </submittedName>
</protein>
<gene>
    <name evidence="1" type="ORF">KX928_21980</name>
</gene>
<reference evidence="1" key="1">
    <citation type="submission" date="2021-07" db="EMBL/GenBank/DDBJ databases">
        <title>Roseobacter insulae sp. nov., isolated from a tidal flat.</title>
        <authorList>
            <person name="Park S."/>
            <person name="Yoon J.-H."/>
        </authorList>
    </citation>
    <scope>NUCLEOTIDE SEQUENCE</scope>
    <source>
        <strain evidence="1">YSTF-M11</strain>
    </source>
</reference>
<organism evidence="1 2">
    <name type="scientific">Roseobacter insulae</name>
    <dbReference type="NCBI Taxonomy" id="2859783"/>
    <lineage>
        <taxon>Bacteria</taxon>
        <taxon>Pseudomonadati</taxon>
        <taxon>Pseudomonadota</taxon>
        <taxon>Alphaproteobacteria</taxon>
        <taxon>Rhodobacterales</taxon>
        <taxon>Roseobacteraceae</taxon>
        <taxon>Roseobacter</taxon>
    </lineage>
</organism>
<name>A0A9X1G0U6_9RHOB</name>
<dbReference type="EMBL" id="JAHXDN010000008">
    <property type="protein sequence ID" value="MBW4710468.1"/>
    <property type="molecule type" value="Genomic_DNA"/>
</dbReference>
<dbReference type="Proteomes" id="UP001138661">
    <property type="component" value="Unassembled WGS sequence"/>
</dbReference>
<sequence length="141" mass="15051">MRTLACSDLDHRRHRIYEACMLRQRFTSAASLLLVLIATLAMTTSAFGHRFSKDDTSDALRAYLSMGGTVAELCGDPDLGHQTSQICEACIIAATALVPDRIVTPVFAPAPSGAGRCSPATALPEAGRLEWSHPTRAPPVS</sequence>
<evidence type="ECO:0000313" key="2">
    <source>
        <dbReference type="Proteomes" id="UP001138661"/>
    </source>
</evidence>